<proteinExistence type="inferred from homology"/>
<dbReference type="GO" id="GO:0000049">
    <property type="term" value="F:tRNA binding"/>
    <property type="evidence" value="ECO:0007669"/>
    <property type="project" value="UniProtKB-UniRule"/>
</dbReference>
<dbReference type="InterPro" id="IPR014721">
    <property type="entry name" value="Ribsml_uS5_D2-typ_fold_subgr"/>
</dbReference>
<gene>
    <name evidence="7 10" type="primary">rnpA</name>
    <name evidence="10" type="ORF">V5E97_27665</name>
</gene>
<evidence type="ECO:0000256" key="4">
    <source>
        <dbReference type="ARBA" id="ARBA00022759"/>
    </source>
</evidence>
<organism evidence="10">
    <name type="scientific">Singulisphaera sp. Ch08</name>
    <dbReference type="NCBI Taxonomy" id="3120278"/>
    <lineage>
        <taxon>Bacteria</taxon>
        <taxon>Pseudomonadati</taxon>
        <taxon>Planctomycetota</taxon>
        <taxon>Planctomycetia</taxon>
        <taxon>Isosphaerales</taxon>
        <taxon>Isosphaeraceae</taxon>
        <taxon>Singulisphaera</taxon>
    </lineage>
</organism>
<comment type="similarity">
    <text evidence="7">Belongs to the RnpA family.</text>
</comment>
<dbReference type="GO" id="GO:0042781">
    <property type="term" value="F:3'-tRNA processing endoribonuclease activity"/>
    <property type="evidence" value="ECO:0007669"/>
    <property type="project" value="TreeGrafter"/>
</dbReference>
<evidence type="ECO:0000256" key="1">
    <source>
        <dbReference type="ARBA" id="ARBA00002663"/>
    </source>
</evidence>
<keyword evidence="4 7" id="KW-0255">Endonuclease</keyword>
<keyword evidence="2 7" id="KW-0819">tRNA processing</keyword>
<dbReference type="SUPFAM" id="SSF54211">
    <property type="entry name" value="Ribosomal protein S5 domain 2-like"/>
    <property type="match status" value="1"/>
</dbReference>
<dbReference type="HAMAP" id="MF_00227">
    <property type="entry name" value="RNase_P"/>
    <property type="match status" value="1"/>
</dbReference>
<evidence type="ECO:0000256" key="7">
    <source>
        <dbReference type="HAMAP-Rule" id="MF_00227"/>
    </source>
</evidence>
<evidence type="ECO:0000256" key="2">
    <source>
        <dbReference type="ARBA" id="ARBA00022694"/>
    </source>
</evidence>
<dbReference type="Pfam" id="PF00825">
    <property type="entry name" value="Ribonuclease_P"/>
    <property type="match status" value="1"/>
</dbReference>
<dbReference type="InterPro" id="IPR020539">
    <property type="entry name" value="RNase_P_CS"/>
</dbReference>
<dbReference type="Gene3D" id="3.30.230.10">
    <property type="match status" value="1"/>
</dbReference>
<reference evidence="10" key="1">
    <citation type="submission" date="2024-05" db="EMBL/GenBank/DDBJ databases">
        <title>Planctomycetes of the genus Singulisphaera possess chitinolytic capabilities.</title>
        <authorList>
            <person name="Ivanova A."/>
        </authorList>
    </citation>
    <scope>NUCLEOTIDE SEQUENCE</scope>
    <source>
        <strain evidence="10">Ch08T</strain>
    </source>
</reference>
<name>A0AAU7CAD7_9BACT</name>
<keyword evidence="6 7" id="KW-0694">RNA-binding</keyword>
<accession>A0AAU7CAD7</accession>
<dbReference type="NCBIfam" id="TIGR00188">
    <property type="entry name" value="rnpA"/>
    <property type="match status" value="1"/>
</dbReference>
<dbReference type="EC" id="3.1.26.5" evidence="7 8"/>
<sequence length="139" mass="15260">MTPPPPLSPRPPVTSTPSATFRPYERLNDPADFRRAFERKRSASDSRMVVHGVENGRDYPRLGISVGRKRIRSAAARNAVKRAIREAFRLSKAEFPPGIDLVVVPRGPSFTAAEARRNLPGLVQAVARRLGLKAAKAPP</sequence>
<dbReference type="EMBL" id="CP155447">
    <property type="protein sequence ID" value="XBH02085.1"/>
    <property type="molecule type" value="Genomic_DNA"/>
</dbReference>
<comment type="function">
    <text evidence="1 7">RNaseP catalyzes the removal of the 5'-leader sequence from pre-tRNA to produce the mature 5'-terminus. It can also cleave other RNA substrates such as 4.5S RNA. The protein component plays an auxiliary but essential role in vivo by binding to the 5'-leader sequence and broadening the substrate specificity of the ribozyme.</text>
</comment>
<dbReference type="InterPro" id="IPR020568">
    <property type="entry name" value="Ribosomal_Su5_D2-typ_SF"/>
</dbReference>
<evidence type="ECO:0000313" key="10">
    <source>
        <dbReference type="EMBL" id="XBH02085.1"/>
    </source>
</evidence>
<keyword evidence="3 7" id="KW-0540">Nuclease</keyword>
<dbReference type="RefSeq" id="WP_406694828.1">
    <property type="nucleotide sequence ID" value="NZ_CP155447.1"/>
</dbReference>
<evidence type="ECO:0000256" key="6">
    <source>
        <dbReference type="ARBA" id="ARBA00022884"/>
    </source>
</evidence>
<dbReference type="PANTHER" id="PTHR33992">
    <property type="entry name" value="RIBONUCLEASE P PROTEIN COMPONENT"/>
    <property type="match status" value="1"/>
</dbReference>
<dbReference type="GO" id="GO:0001682">
    <property type="term" value="P:tRNA 5'-leader removal"/>
    <property type="evidence" value="ECO:0007669"/>
    <property type="project" value="UniProtKB-UniRule"/>
</dbReference>
<evidence type="ECO:0000256" key="3">
    <source>
        <dbReference type="ARBA" id="ARBA00022722"/>
    </source>
</evidence>
<evidence type="ECO:0000256" key="8">
    <source>
        <dbReference type="NCBIfam" id="TIGR00188"/>
    </source>
</evidence>
<dbReference type="GO" id="GO:0004526">
    <property type="term" value="F:ribonuclease P activity"/>
    <property type="evidence" value="ECO:0007669"/>
    <property type="project" value="UniProtKB-UniRule"/>
</dbReference>
<evidence type="ECO:0000256" key="9">
    <source>
        <dbReference type="SAM" id="MobiDB-lite"/>
    </source>
</evidence>
<dbReference type="GO" id="GO:0030677">
    <property type="term" value="C:ribonuclease P complex"/>
    <property type="evidence" value="ECO:0007669"/>
    <property type="project" value="TreeGrafter"/>
</dbReference>
<dbReference type="PROSITE" id="PS00648">
    <property type="entry name" value="RIBONUCLEASE_P"/>
    <property type="match status" value="1"/>
</dbReference>
<evidence type="ECO:0000256" key="5">
    <source>
        <dbReference type="ARBA" id="ARBA00022801"/>
    </source>
</evidence>
<feature type="region of interest" description="Disordered" evidence="9">
    <location>
        <begin position="1"/>
        <end position="25"/>
    </location>
</feature>
<protein>
    <recommendedName>
        <fullName evidence="7 8">Ribonuclease P protein component</fullName>
        <shortName evidence="7">RNase P protein</shortName>
        <shortName evidence="7">RNaseP protein</shortName>
        <ecNumber evidence="7 8">3.1.26.5</ecNumber>
    </recommendedName>
    <alternativeName>
        <fullName evidence="7">Protein C5</fullName>
    </alternativeName>
</protein>
<comment type="subunit">
    <text evidence="7">Consists of a catalytic RNA component (M1 or rnpB) and a protein subunit.</text>
</comment>
<dbReference type="InterPro" id="IPR000100">
    <property type="entry name" value="RNase_P"/>
</dbReference>
<keyword evidence="5 7" id="KW-0378">Hydrolase</keyword>
<dbReference type="AlphaFoldDB" id="A0AAU7CAD7"/>
<comment type="catalytic activity">
    <reaction evidence="7">
        <text>Endonucleolytic cleavage of RNA, removing 5'-extranucleotides from tRNA precursor.</text>
        <dbReference type="EC" id="3.1.26.5"/>
    </reaction>
</comment>
<feature type="compositionally biased region" description="Pro residues" evidence="9">
    <location>
        <begin position="1"/>
        <end position="14"/>
    </location>
</feature>
<dbReference type="PANTHER" id="PTHR33992:SF1">
    <property type="entry name" value="RIBONUCLEASE P PROTEIN COMPONENT"/>
    <property type="match status" value="1"/>
</dbReference>